<dbReference type="CDD" id="cd00009">
    <property type="entry name" value="AAA"/>
    <property type="match status" value="1"/>
</dbReference>
<dbReference type="GO" id="GO:0008233">
    <property type="term" value="F:peptidase activity"/>
    <property type="evidence" value="ECO:0007669"/>
    <property type="project" value="UniProtKB-KW"/>
</dbReference>
<dbReference type="Pfam" id="PF17871">
    <property type="entry name" value="AAA_lid_9"/>
    <property type="match status" value="1"/>
</dbReference>
<evidence type="ECO:0000313" key="6">
    <source>
        <dbReference type="EMBL" id="NMB70169.1"/>
    </source>
</evidence>
<evidence type="ECO:0000256" key="1">
    <source>
        <dbReference type="ARBA" id="ARBA00022737"/>
    </source>
</evidence>
<keyword evidence="4" id="KW-0472">Membrane</keyword>
<dbReference type="GO" id="GO:0006508">
    <property type="term" value="P:proteolysis"/>
    <property type="evidence" value="ECO:0007669"/>
    <property type="project" value="UniProtKB-KW"/>
</dbReference>
<keyword evidence="2" id="KW-0547">Nucleotide-binding</keyword>
<dbReference type="Gene3D" id="1.10.8.60">
    <property type="match status" value="1"/>
</dbReference>
<dbReference type="EMBL" id="JAAZNL010000033">
    <property type="protein sequence ID" value="NMB70169.1"/>
    <property type="molecule type" value="Genomic_DNA"/>
</dbReference>
<dbReference type="InterPro" id="IPR050130">
    <property type="entry name" value="ClpA_ClpB"/>
</dbReference>
<dbReference type="GO" id="GO:0005737">
    <property type="term" value="C:cytoplasm"/>
    <property type="evidence" value="ECO:0007669"/>
    <property type="project" value="TreeGrafter"/>
</dbReference>
<evidence type="ECO:0000256" key="2">
    <source>
        <dbReference type="ARBA" id="ARBA00022741"/>
    </source>
</evidence>
<dbReference type="SUPFAM" id="SSF52540">
    <property type="entry name" value="P-loop containing nucleoside triphosphate hydrolases"/>
    <property type="match status" value="1"/>
</dbReference>
<dbReference type="GO" id="GO:0034605">
    <property type="term" value="P:cellular response to heat"/>
    <property type="evidence" value="ECO:0007669"/>
    <property type="project" value="TreeGrafter"/>
</dbReference>
<dbReference type="GO" id="GO:0005524">
    <property type="term" value="F:ATP binding"/>
    <property type="evidence" value="ECO:0007669"/>
    <property type="project" value="UniProtKB-KW"/>
</dbReference>
<keyword evidence="1" id="KW-0677">Repeat</keyword>
<dbReference type="InterPro" id="IPR003959">
    <property type="entry name" value="ATPase_AAA_core"/>
</dbReference>
<keyword evidence="6" id="KW-0645">Protease</keyword>
<feature type="transmembrane region" description="Helical" evidence="4">
    <location>
        <begin position="100"/>
        <end position="121"/>
    </location>
</feature>
<feature type="transmembrane region" description="Helical" evidence="4">
    <location>
        <begin position="46"/>
        <end position="65"/>
    </location>
</feature>
<dbReference type="InterPro" id="IPR027417">
    <property type="entry name" value="P-loop_NTPase"/>
</dbReference>
<evidence type="ECO:0000256" key="3">
    <source>
        <dbReference type="ARBA" id="ARBA00022840"/>
    </source>
</evidence>
<evidence type="ECO:0000313" key="7">
    <source>
        <dbReference type="Proteomes" id="UP000526033"/>
    </source>
</evidence>
<keyword evidence="4" id="KW-1133">Transmembrane helix</keyword>
<dbReference type="SMART" id="SM00382">
    <property type="entry name" value="AAA"/>
    <property type="match status" value="1"/>
</dbReference>
<reference evidence="6 7" key="1">
    <citation type="journal article" date="2020" name="Biotechnol. Biofuels">
        <title>New insights from the biogas microbiome by comprehensive genome-resolved metagenomics of nearly 1600 species originating from multiple anaerobic digesters.</title>
        <authorList>
            <person name="Campanaro S."/>
            <person name="Treu L."/>
            <person name="Rodriguez-R L.M."/>
            <person name="Kovalovszki A."/>
            <person name="Ziels R.M."/>
            <person name="Maus I."/>
            <person name="Zhu X."/>
            <person name="Kougias P.G."/>
            <person name="Basile A."/>
            <person name="Luo G."/>
            <person name="Schluter A."/>
            <person name="Konstantinidis K.T."/>
            <person name="Angelidaki I."/>
        </authorList>
    </citation>
    <scope>NUCLEOTIDE SEQUENCE [LARGE SCALE GENOMIC DNA]</scope>
    <source>
        <strain evidence="6">AS27yjCOA_165</strain>
    </source>
</reference>
<evidence type="ECO:0000256" key="4">
    <source>
        <dbReference type="SAM" id="Phobius"/>
    </source>
</evidence>
<dbReference type="GO" id="GO:0016887">
    <property type="term" value="F:ATP hydrolysis activity"/>
    <property type="evidence" value="ECO:0007669"/>
    <property type="project" value="InterPro"/>
</dbReference>
<accession>A0A7X9DL11</accession>
<dbReference type="Proteomes" id="UP000526033">
    <property type="component" value="Unassembled WGS sequence"/>
</dbReference>
<dbReference type="PANTHER" id="PTHR11638">
    <property type="entry name" value="ATP-DEPENDENT CLP PROTEASE"/>
    <property type="match status" value="1"/>
</dbReference>
<feature type="transmembrane region" description="Helical" evidence="4">
    <location>
        <begin position="71"/>
        <end position="93"/>
    </location>
</feature>
<gene>
    <name evidence="6" type="ORF">GYA27_03145</name>
</gene>
<dbReference type="InterPro" id="IPR003593">
    <property type="entry name" value="AAA+_ATPase"/>
</dbReference>
<organism evidence="6 7">
    <name type="scientific">candidate division WWE3 bacterium</name>
    <dbReference type="NCBI Taxonomy" id="2053526"/>
    <lineage>
        <taxon>Bacteria</taxon>
        <taxon>Katanobacteria</taxon>
    </lineage>
</organism>
<feature type="domain" description="AAA+ ATPase" evidence="5">
    <location>
        <begin position="325"/>
        <end position="480"/>
    </location>
</feature>
<name>A0A7X9DL11_UNCKA</name>
<comment type="caution">
    <text evidence="6">The sequence shown here is derived from an EMBL/GenBank/DDBJ whole genome shotgun (WGS) entry which is preliminary data.</text>
</comment>
<keyword evidence="3 6" id="KW-0067">ATP-binding</keyword>
<evidence type="ECO:0000259" key="5">
    <source>
        <dbReference type="SMART" id="SM00382"/>
    </source>
</evidence>
<dbReference type="AlphaFoldDB" id="A0A7X9DL11"/>
<proteinExistence type="predicted"/>
<feature type="transmembrane region" description="Helical" evidence="4">
    <location>
        <begin position="12"/>
        <end position="34"/>
    </location>
</feature>
<protein>
    <submittedName>
        <fullName evidence="6">ATP-dependent Clp protease ATP-binding subunit</fullName>
    </submittedName>
</protein>
<sequence length="538" mass="60796">MKVPFRYPHLFLYWWLITAPKYLFTLIKRVIILINSQISFTLNLRLLFTPLFGDYTVIGRLIGFVVRIFEIFFGTVILGVLCTLSVLIPFFWLVFPIILLVLQGLLLIPFALAVYLLWIFAVKDIPLKKVIECSSDEVERACRPQTLDFLNLLKDNKSDAVLKISATPVISYLLKKAELSNEEFIQKLSTAPGIDLNQLKKRCWEMAKESKLRYVEPELVIASYISCIHNADTILATYGSNLDLVIKSTKWVVENREILDKLFIWQPDYETMLTGGTGKGMTGRVTPYLNAMSEDFTKQAIRGNYKRYAVREDSIRKMAELLGGSNENILIIGAPGSGKTSLAKGIAYKIMEGTSYKSLNNKRIVSMELSGIVSGTAGVGEIAEKLKRAISEAKASGDIILFIDEIHTLIAGGNDHPEISALYSILEPELASNTIQFIGATTIQNYRKYIEPNGAFSRLFTIYEITEASKDETIEILKYDVKTLEYKHNLFITYPALEKAVDLSRKLIHERVLPDKAIQIIQRAATRVSENTKYLDSR</sequence>
<dbReference type="Gene3D" id="3.40.50.300">
    <property type="entry name" value="P-loop containing nucleotide triphosphate hydrolases"/>
    <property type="match status" value="1"/>
</dbReference>
<keyword evidence="4" id="KW-0812">Transmembrane</keyword>
<dbReference type="Pfam" id="PF00004">
    <property type="entry name" value="AAA"/>
    <property type="match status" value="1"/>
</dbReference>
<feature type="non-terminal residue" evidence="6">
    <location>
        <position position="538"/>
    </location>
</feature>
<dbReference type="PANTHER" id="PTHR11638:SF18">
    <property type="entry name" value="HEAT SHOCK PROTEIN 104"/>
    <property type="match status" value="1"/>
</dbReference>
<keyword evidence="6" id="KW-0378">Hydrolase</keyword>
<dbReference type="InterPro" id="IPR041546">
    <property type="entry name" value="ClpA/ClpB_AAA_lid"/>
</dbReference>